<keyword evidence="1" id="KW-0812">Transmembrane</keyword>
<name>A0A0C2CIP8_9BILA</name>
<evidence type="ECO:0000313" key="2">
    <source>
        <dbReference type="EMBL" id="KIH56283.1"/>
    </source>
</evidence>
<dbReference type="EMBL" id="KN735973">
    <property type="protein sequence ID" value="KIH56283.1"/>
    <property type="molecule type" value="Genomic_DNA"/>
</dbReference>
<feature type="transmembrane region" description="Helical" evidence="1">
    <location>
        <begin position="15"/>
        <end position="35"/>
    </location>
</feature>
<dbReference type="AlphaFoldDB" id="A0A0C2CIP8"/>
<organism evidence="2 3">
    <name type="scientific">Ancylostoma duodenale</name>
    <dbReference type="NCBI Taxonomy" id="51022"/>
    <lineage>
        <taxon>Eukaryota</taxon>
        <taxon>Metazoa</taxon>
        <taxon>Ecdysozoa</taxon>
        <taxon>Nematoda</taxon>
        <taxon>Chromadorea</taxon>
        <taxon>Rhabditida</taxon>
        <taxon>Rhabditina</taxon>
        <taxon>Rhabditomorpha</taxon>
        <taxon>Strongyloidea</taxon>
        <taxon>Ancylostomatidae</taxon>
        <taxon>Ancylostomatinae</taxon>
        <taxon>Ancylostoma</taxon>
    </lineage>
</organism>
<feature type="transmembrane region" description="Helical" evidence="1">
    <location>
        <begin position="47"/>
        <end position="66"/>
    </location>
</feature>
<keyword evidence="1" id="KW-1133">Transmembrane helix</keyword>
<keyword evidence="1" id="KW-0472">Membrane</keyword>
<dbReference type="Proteomes" id="UP000054047">
    <property type="component" value="Unassembled WGS sequence"/>
</dbReference>
<evidence type="ECO:0000256" key="1">
    <source>
        <dbReference type="SAM" id="Phobius"/>
    </source>
</evidence>
<keyword evidence="3" id="KW-1185">Reference proteome</keyword>
<reference evidence="2 3" key="1">
    <citation type="submission" date="2013-12" db="EMBL/GenBank/DDBJ databases">
        <title>Draft genome of the parsitic nematode Ancylostoma duodenale.</title>
        <authorList>
            <person name="Mitreva M."/>
        </authorList>
    </citation>
    <scope>NUCLEOTIDE SEQUENCE [LARGE SCALE GENOMIC DNA]</scope>
    <source>
        <strain evidence="2 3">Zhejiang</strain>
    </source>
</reference>
<protein>
    <submittedName>
        <fullName evidence="2">Uncharacterized protein</fullName>
    </submittedName>
</protein>
<gene>
    <name evidence="2" type="ORF">ANCDUO_13536</name>
</gene>
<proteinExistence type="predicted"/>
<evidence type="ECO:0000313" key="3">
    <source>
        <dbReference type="Proteomes" id="UP000054047"/>
    </source>
</evidence>
<sequence>MYACIDVNVTFSGSAFGSIATWFLPTVLLVLPLNLENLFRRDVVTSAPGVCCWLAFCLVITFLSLVR</sequence>
<accession>A0A0C2CIP8</accession>